<dbReference type="Gene3D" id="2.50.20.10">
    <property type="entry name" value="Lipoprotein localisation LolA/LolB/LppX"/>
    <property type="match status" value="1"/>
</dbReference>
<proteinExistence type="predicted"/>
<feature type="signal peptide" evidence="2">
    <location>
        <begin position="1"/>
        <end position="27"/>
    </location>
</feature>
<evidence type="ECO:0000313" key="3">
    <source>
        <dbReference type="EMBL" id="OYD08772.1"/>
    </source>
</evidence>
<evidence type="ECO:0000256" key="2">
    <source>
        <dbReference type="SAM" id="SignalP"/>
    </source>
</evidence>
<protein>
    <submittedName>
        <fullName evidence="3">Uncharacterized protein</fullName>
    </submittedName>
</protein>
<dbReference type="OrthoDB" id="2881381at2"/>
<dbReference type="SUPFAM" id="SSF89392">
    <property type="entry name" value="Prokaryotic lipoproteins and lipoprotein localization factors"/>
    <property type="match status" value="1"/>
</dbReference>
<keyword evidence="4" id="KW-1185">Reference proteome</keyword>
<feature type="chain" id="PRO_5012669492" evidence="2">
    <location>
        <begin position="28"/>
        <end position="410"/>
    </location>
</feature>
<dbReference type="InterPro" id="IPR052944">
    <property type="entry name" value="Sporulation_related"/>
</dbReference>
<gene>
    <name evidence="3" type="ORF">CHM34_02960</name>
</gene>
<comment type="caution">
    <text evidence="3">The sequence shown here is derived from an EMBL/GenBank/DDBJ whole genome shotgun (WGS) entry which is preliminary data.</text>
</comment>
<feature type="compositionally biased region" description="Polar residues" evidence="1">
    <location>
        <begin position="257"/>
        <end position="272"/>
    </location>
</feature>
<reference evidence="3 4" key="1">
    <citation type="submission" date="2017-07" db="EMBL/GenBank/DDBJ databases">
        <title>The genome sequence of Paludifilum halophilum highlights mechanisms for microbial adaptation to high salt environemnts.</title>
        <authorList>
            <person name="Belbahri L."/>
        </authorList>
    </citation>
    <scope>NUCLEOTIDE SEQUENCE [LARGE SCALE GENOMIC DNA]</scope>
    <source>
        <strain evidence="3 4">DSM 102817</strain>
    </source>
</reference>
<keyword evidence="2" id="KW-0732">Signal</keyword>
<name>A0A235B963_9BACL</name>
<evidence type="ECO:0000256" key="1">
    <source>
        <dbReference type="SAM" id="MobiDB-lite"/>
    </source>
</evidence>
<feature type="region of interest" description="Disordered" evidence="1">
    <location>
        <begin position="257"/>
        <end position="283"/>
    </location>
</feature>
<dbReference type="PANTHER" id="PTHR37507:SF2">
    <property type="entry name" value="SPORULATION PROTEIN YDCC"/>
    <property type="match status" value="1"/>
</dbReference>
<dbReference type="Proteomes" id="UP000215459">
    <property type="component" value="Unassembled WGS sequence"/>
</dbReference>
<dbReference type="PANTHER" id="PTHR37507">
    <property type="entry name" value="SPORULATION PROTEIN YDCC"/>
    <property type="match status" value="1"/>
</dbReference>
<dbReference type="AlphaFoldDB" id="A0A235B963"/>
<organism evidence="3 4">
    <name type="scientific">Paludifilum halophilum</name>
    <dbReference type="NCBI Taxonomy" id="1642702"/>
    <lineage>
        <taxon>Bacteria</taxon>
        <taxon>Bacillati</taxon>
        <taxon>Bacillota</taxon>
        <taxon>Bacilli</taxon>
        <taxon>Bacillales</taxon>
        <taxon>Thermoactinomycetaceae</taxon>
        <taxon>Paludifilum</taxon>
    </lineage>
</organism>
<evidence type="ECO:0000313" key="4">
    <source>
        <dbReference type="Proteomes" id="UP000215459"/>
    </source>
</evidence>
<dbReference type="InterPro" id="IPR029046">
    <property type="entry name" value="LolA/LolB/LppX"/>
</dbReference>
<accession>A0A235B963</accession>
<sequence length="410" mass="46115">MGRLKKTFVGVIAAVISVGFGAPSAFAETYYCDNDRAYDQYPNCSNSYSGTWTYRSGQSGDWNGDDRLGAYGNGYYDWKFYNIPGDGARLYAWLNNIDFTNQSAEYSVDTDVIGYINQNTAPGGWNSPGSHYISGNPFFQVDNYDWSGNSNTRTGADIIRIETYYYNAANSTETRQPVKAKDSDIAEIQNKMLNAVDHYKDIQGSFEMQFSNINDKKEVEFTLSEENPGSYVKVTKKGGNEVVRKSNGKSILKLNPQQKAYSKTSVSPSSPIENPRHYKNEKGQNVFVHRQDPAWARTANEVTLPQNYAFWLTANESEVVGYDTLLNRKVAVIKGKHDSYLQKKLGADTFKMWVDRQTGVLLKLEGTDSKGNVAYSIDVQDIQFNQGVNESQFTVDTPKGWEKVEKPSNR</sequence>
<dbReference type="EMBL" id="NOWF01000002">
    <property type="protein sequence ID" value="OYD08772.1"/>
    <property type="molecule type" value="Genomic_DNA"/>
</dbReference>
<dbReference type="RefSeq" id="WP_094263120.1">
    <property type="nucleotide sequence ID" value="NZ_NOWF01000002.1"/>
</dbReference>